<protein>
    <recommendedName>
        <fullName evidence="2">DUF7313 domain-containing protein</fullName>
    </recommendedName>
</protein>
<dbReference type="Proteomes" id="UP000451471">
    <property type="component" value="Unassembled WGS sequence"/>
</dbReference>
<name>A0A6B0GES7_9EURY</name>
<dbReference type="OrthoDB" id="234683at2157"/>
<feature type="transmembrane region" description="Helical" evidence="1">
    <location>
        <begin position="18"/>
        <end position="36"/>
    </location>
</feature>
<proteinExistence type="predicted"/>
<dbReference type="InterPro" id="IPR055737">
    <property type="entry name" value="DUF7313"/>
</dbReference>
<keyword evidence="4" id="KW-1185">Reference proteome</keyword>
<reference evidence="3 4" key="1">
    <citation type="submission" date="2019-12" db="EMBL/GenBank/DDBJ databases">
        <title>Halocatena pleomorpha gen. nov. sp. nov., an extremely halophilic archaeon of family Halobacteriaceae isolated from saltpan soil.</title>
        <authorList>
            <person name="Pal Y."/>
            <person name="Verma A."/>
            <person name="Krishnamurthi S."/>
            <person name="Kumar P."/>
        </authorList>
    </citation>
    <scope>NUCLEOTIDE SEQUENCE [LARGE SCALE GENOMIC DNA]</scope>
    <source>
        <strain evidence="3 4">JCM 16495</strain>
    </source>
</reference>
<keyword evidence="1" id="KW-1133">Transmembrane helix</keyword>
<accession>A0A6B0GES7</accession>
<organism evidence="3 4">
    <name type="scientific">Halomarina oriensis</name>
    <dbReference type="NCBI Taxonomy" id="671145"/>
    <lineage>
        <taxon>Archaea</taxon>
        <taxon>Methanobacteriati</taxon>
        <taxon>Methanobacteriota</taxon>
        <taxon>Stenosarchaea group</taxon>
        <taxon>Halobacteria</taxon>
        <taxon>Halobacteriales</taxon>
        <taxon>Natronomonadaceae</taxon>
        <taxon>Halomarina</taxon>
    </lineage>
</organism>
<gene>
    <name evidence="3" type="ORF">GQS65_02190</name>
</gene>
<evidence type="ECO:0000313" key="4">
    <source>
        <dbReference type="Proteomes" id="UP000451471"/>
    </source>
</evidence>
<dbReference type="EMBL" id="WSZK01000006">
    <property type="protein sequence ID" value="MWG33312.1"/>
    <property type="molecule type" value="Genomic_DNA"/>
</dbReference>
<feature type="transmembrane region" description="Helical" evidence="1">
    <location>
        <begin position="57"/>
        <end position="74"/>
    </location>
</feature>
<evidence type="ECO:0000259" key="2">
    <source>
        <dbReference type="Pfam" id="PF23995"/>
    </source>
</evidence>
<evidence type="ECO:0000313" key="3">
    <source>
        <dbReference type="EMBL" id="MWG33312.1"/>
    </source>
</evidence>
<dbReference type="AlphaFoldDB" id="A0A6B0GES7"/>
<feature type="transmembrane region" description="Helical" evidence="1">
    <location>
        <begin position="117"/>
        <end position="138"/>
    </location>
</feature>
<dbReference type="RefSeq" id="WP_158203038.1">
    <property type="nucleotide sequence ID" value="NZ_WSZK01000006.1"/>
</dbReference>
<sequence>MDAFASLFGVVDAVLRPYIGLVILALVLVNMGARAFEYRSIVKQARDGGVDAVSRNAIRVATNFLLVVLSFYFATVEYHAGTVLSILVVGMVLTDLFEFESRLVEIRQEFTVDRPKAAIAASVLVLMYIAYITLFQYVKPLWETVV</sequence>
<keyword evidence="1" id="KW-0472">Membrane</keyword>
<keyword evidence="1" id="KW-0812">Transmembrane</keyword>
<comment type="caution">
    <text evidence="3">The sequence shown here is derived from an EMBL/GenBank/DDBJ whole genome shotgun (WGS) entry which is preliminary data.</text>
</comment>
<evidence type="ECO:0000256" key="1">
    <source>
        <dbReference type="SAM" id="Phobius"/>
    </source>
</evidence>
<feature type="domain" description="DUF7313" evidence="2">
    <location>
        <begin position="5"/>
        <end position="146"/>
    </location>
</feature>
<dbReference type="Pfam" id="PF23995">
    <property type="entry name" value="DUF7313"/>
    <property type="match status" value="1"/>
</dbReference>
<feature type="transmembrane region" description="Helical" evidence="1">
    <location>
        <begin position="80"/>
        <end position="97"/>
    </location>
</feature>